<feature type="transmembrane region" description="Helical" evidence="6">
    <location>
        <begin position="243"/>
        <end position="263"/>
    </location>
</feature>
<dbReference type="EMBL" id="CALNXK010000033">
    <property type="protein sequence ID" value="CAH3119128.1"/>
    <property type="molecule type" value="Genomic_DNA"/>
</dbReference>
<feature type="transmembrane region" description="Helical" evidence="6">
    <location>
        <begin position="6"/>
        <end position="33"/>
    </location>
</feature>
<keyword evidence="4 6" id="KW-1133">Transmembrane helix</keyword>
<proteinExistence type="predicted"/>
<keyword evidence="9" id="KW-1185">Reference proteome</keyword>
<feature type="transmembrane region" description="Helical" evidence="6">
    <location>
        <begin position="345"/>
        <end position="367"/>
    </location>
</feature>
<evidence type="ECO:0000259" key="7">
    <source>
        <dbReference type="PROSITE" id="PS50262"/>
    </source>
</evidence>
<dbReference type="PROSITE" id="PS50262">
    <property type="entry name" value="G_PROTEIN_RECEP_F1_2"/>
    <property type="match status" value="2"/>
</dbReference>
<keyword evidence="3 6" id="KW-0812">Transmembrane</keyword>
<sequence>HSRTETIVIINSVLNAPLILVSIVGNALVLLAIFRTPSIQSTSMIMLTSLAFSDLLVGLLAQPLFIADEITSLTTQNPILYRLSAMIGFFVAGVSLGTITAISVDRVLALHYHMRYAIIVTNTRVKYTVGAIWLVMFLSLGFYLWDKYVFHLMAGIFSAVCIIICTASYAKIYRIVRVHQQQINIQHNAVENENDGNKMQLSRVKKRAMSTFIFYICMLLCYFPGFVLLTLFGTLHVAWKPEWTFSSTLTFMNSAINPFLYCWRLRELREAIWFISGATNAKVYTNHIMNLSDKGRNNSDHSRTEIIVITNSVLNAPLIIISIVGNALVLLAIFRTPSIHSTSMIMLASLAFSDLLVGLLAQPLFIADEITSLTTQNPILYRLSAMIGFFVVGVSIGTITAISVDRVLALHYHMRYAIIVTNTRVKYTVGAIWLYVFHLIAGVFSAVCIIICTVSYAKIYRIVRVHQQQINIQHNAVENENDGNKMQLSRVKKSAMSTFVFYICMLLCYFPGFVLLTLFGTLHVAWKPEWTFSSTLTFMNSAINPFLYCWRLRQLREAIVKTTKQLFHRPNEN</sequence>
<feature type="transmembrane region" description="Helical" evidence="6">
    <location>
        <begin position="45"/>
        <end position="67"/>
    </location>
</feature>
<feature type="domain" description="G-protein coupled receptors family 1 profile" evidence="7">
    <location>
        <begin position="25"/>
        <end position="261"/>
    </location>
</feature>
<evidence type="ECO:0000256" key="4">
    <source>
        <dbReference type="ARBA" id="ARBA00022989"/>
    </source>
</evidence>
<feature type="transmembrane region" description="Helical" evidence="6">
    <location>
        <begin position="125"/>
        <end position="145"/>
    </location>
</feature>
<feature type="transmembrane region" description="Helical" evidence="6">
    <location>
        <begin position="499"/>
        <end position="524"/>
    </location>
</feature>
<evidence type="ECO:0000256" key="3">
    <source>
        <dbReference type="ARBA" id="ARBA00022692"/>
    </source>
</evidence>
<feature type="domain" description="G-protein coupled receptors family 1 profile" evidence="7">
    <location>
        <begin position="325"/>
        <end position="548"/>
    </location>
</feature>
<dbReference type="Proteomes" id="UP001159405">
    <property type="component" value="Unassembled WGS sequence"/>
</dbReference>
<evidence type="ECO:0000256" key="5">
    <source>
        <dbReference type="ARBA" id="ARBA00023136"/>
    </source>
</evidence>
<dbReference type="PANTHER" id="PTHR22750">
    <property type="entry name" value="G-PROTEIN COUPLED RECEPTOR"/>
    <property type="match status" value="1"/>
</dbReference>
<dbReference type="InterPro" id="IPR017452">
    <property type="entry name" value="GPCR_Rhodpsn_7TM"/>
</dbReference>
<feature type="transmembrane region" description="Helical" evidence="6">
    <location>
        <begin position="306"/>
        <end position="333"/>
    </location>
</feature>
<organism evidence="8 9">
    <name type="scientific">Porites lobata</name>
    <dbReference type="NCBI Taxonomy" id="104759"/>
    <lineage>
        <taxon>Eukaryota</taxon>
        <taxon>Metazoa</taxon>
        <taxon>Cnidaria</taxon>
        <taxon>Anthozoa</taxon>
        <taxon>Hexacorallia</taxon>
        <taxon>Scleractinia</taxon>
        <taxon>Fungiina</taxon>
        <taxon>Poritidae</taxon>
        <taxon>Porites</taxon>
    </lineage>
</organism>
<keyword evidence="5 6" id="KW-0472">Membrane</keyword>
<feature type="non-terminal residue" evidence="8">
    <location>
        <position position="1"/>
    </location>
</feature>
<evidence type="ECO:0000256" key="1">
    <source>
        <dbReference type="ARBA" id="ARBA00004651"/>
    </source>
</evidence>
<keyword evidence="2" id="KW-1003">Cell membrane</keyword>
<dbReference type="InterPro" id="IPR000276">
    <property type="entry name" value="GPCR_Rhodpsn"/>
</dbReference>
<feature type="transmembrane region" description="Helical" evidence="6">
    <location>
        <begin position="379"/>
        <end position="404"/>
    </location>
</feature>
<comment type="subcellular location">
    <subcellularLocation>
        <location evidence="1">Cell membrane</location>
        <topology evidence="1">Multi-pass membrane protein</topology>
    </subcellularLocation>
</comment>
<dbReference type="Gene3D" id="1.20.1070.10">
    <property type="entry name" value="Rhodopsin 7-helix transmembrane proteins"/>
    <property type="match status" value="3"/>
</dbReference>
<name>A0ABN8NSU7_9CNID</name>
<evidence type="ECO:0000256" key="2">
    <source>
        <dbReference type="ARBA" id="ARBA00022475"/>
    </source>
</evidence>
<comment type="caution">
    <text evidence="8">The sequence shown here is derived from an EMBL/GenBank/DDBJ whole genome shotgun (WGS) entry which is preliminary data.</text>
</comment>
<evidence type="ECO:0000256" key="6">
    <source>
        <dbReference type="SAM" id="Phobius"/>
    </source>
</evidence>
<dbReference type="SUPFAM" id="SSF81321">
    <property type="entry name" value="Family A G protein-coupled receptor-like"/>
    <property type="match status" value="2"/>
</dbReference>
<feature type="transmembrane region" description="Helical" evidence="6">
    <location>
        <begin position="79"/>
        <end position="104"/>
    </location>
</feature>
<evidence type="ECO:0000313" key="8">
    <source>
        <dbReference type="EMBL" id="CAH3119128.1"/>
    </source>
</evidence>
<feature type="transmembrane region" description="Helical" evidence="6">
    <location>
        <begin position="530"/>
        <end position="550"/>
    </location>
</feature>
<feature type="transmembrane region" description="Helical" evidence="6">
    <location>
        <begin position="432"/>
        <end position="457"/>
    </location>
</feature>
<feature type="transmembrane region" description="Helical" evidence="6">
    <location>
        <begin position="212"/>
        <end position="237"/>
    </location>
</feature>
<reference evidence="8 9" key="1">
    <citation type="submission" date="2022-05" db="EMBL/GenBank/DDBJ databases">
        <authorList>
            <consortium name="Genoscope - CEA"/>
            <person name="William W."/>
        </authorList>
    </citation>
    <scope>NUCLEOTIDE SEQUENCE [LARGE SCALE GENOMIC DNA]</scope>
</reference>
<feature type="transmembrane region" description="Helical" evidence="6">
    <location>
        <begin position="151"/>
        <end position="170"/>
    </location>
</feature>
<dbReference type="SMART" id="SM01381">
    <property type="entry name" value="7TM_GPCR_Srsx"/>
    <property type="match status" value="1"/>
</dbReference>
<protein>
    <recommendedName>
        <fullName evidence="7">G-protein coupled receptors family 1 profile domain-containing protein</fullName>
    </recommendedName>
</protein>
<dbReference type="CDD" id="cd00637">
    <property type="entry name" value="7tm_classA_rhodopsin-like"/>
    <property type="match status" value="2"/>
</dbReference>
<accession>A0ABN8NSU7</accession>
<dbReference type="Pfam" id="PF00001">
    <property type="entry name" value="7tm_1"/>
    <property type="match status" value="2"/>
</dbReference>
<gene>
    <name evidence="8" type="ORF">PLOB_00027212</name>
</gene>
<dbReference type="PRINTS" id="PR00237">
    <property type="entry name" value="GPCRRHODOPSN"/>
</dbReference>
<evidence type="ECO:0000313" key="9">
    <source>
        <dbReference type="Proteomes" id="UP001159405"/>
    </source>
</evidence>